<evidence type="ECO:0000313" key="5">
    <source>
        <dbReference type="EMBL" id="BAD18094.1"/>
    </source>
</evidence>
<dbReference type="Gene3D" id="3.40.50.300">
    <property type="entry name" value="P-loop containing nucleotide triphosphate hydrolases"/>
    <property type="match status" value="1"/>
</dbReference>
<dbReference type="GO" id="GO:0043531">
    <property type="term" value="F:ADP binding"/>
    <property type="evidence" value="ECO:0007669"/>
    <property type="project" value="InterPro"/>
</dbReference>
<protein>
    <submittedName>
        <fullName evidence="5">NBS-LRR protein</fullName>
    </submittedName>
</protein>
<dbReference type="GO" id="GO:0009536">
    <property type="term" value="C:plastid"/>
    <property type="evidence" value="ECO:0007669"/>
    <property type="project" value="UniProtKB-SubCell"/>
</dbReference>
<organism evidence="5">
    <name type="scientific">Ipomoea batatas</name>
    <name type="common">Sweet potato</name>
    <name type="synonym">Convolvulus batatas</name>
    <dbReference type="NCBI Taxonomy" id="4120"/>
    <lineage>
        <taxon>Eukaryota</taxon>
        <taxon>Viridiplantae</taxon>
        <taxon>Streptophyta</taxon>
        <taxon>Embryophyta</taxon>
        <taxon>Tracheophyta</taxon>
        <taxon>Spermatophyta</taxon>
        <taxon>Magnoliopsida</taxon>
        <taxon>eudicotyledons</taxon>
        <taxon>Gunneridae</taxon>
        <taxon>Pentapetalae</taxon>
        <taxon>asterids</taxon>
        <taxon>lamiids</taxon>
        <taxon>Solanales</taxon>
        <taxon>Convolvulaceae</taxon>
        <taxon>Ipomoeeae</taxon>
        <taxon>Ipomoea</taxon>
    </lineage>
</organism>
<dbReference type="GO" id="GO:0006952">
    <property type="term" value="P:defense response"/>
    <property type="evidence" value="ECO:0007669"/>
    <property type="project" value="UniProtKB-KW"/>
</dbReference>
<accession>Q75UQ0</accession>
<dbReference type="InterPro" id="IPR002182">
    <property type="entry name" value="NB-ARC"/>
</dbReference>
<gene>
    <name evidence="5" type="primary">SRF2</name>
</gene>
<evidence type="ECO:0000259" key="4">
    <source>
        <dbReference type="Pfam" id="PF00931"/>
    </source>
</evidence>
<name>Q75UQ0_IPOBA</name>
<evidence type="ECO:0000256" key="2">
    <source>
        <dbReference type="ARBA" id="ARBA00022821"/>
    </source>
</evidence>
<feature type="compositionally biased region" description="Basic and acidic residues" evidence="3">
    <location>
        <begin position="1"/>
        <end position="12"/>
    </location>
</feature>
<feature type="domain" description="NB-ARC" evidence="4">
    <location>
        <begin position="33"/>
        <end position="234"/>
    </location>
</feature>
<sequence length="255" mass="28917">VEVEEPQRRNRTENNSFHGRSSEPKNVMVGCDDEFETIGHKLISHSKKLEVISIVGMGGIGKTTLVQRVYENTSIVSHFDVRAWTTVSQEYNLEEMLLDLLGCIGKRSSVGVGSTIEGDTSNDDPPAIDPTDLPAININERAIVSNDPPATRLRKALMGERYLIVIDDIWSTKAWDDIHTCFPKEDFIGSRILLTTRLKQVANYASVSNNSHYMRFLNFNESWNLFYKKVFEEKNFLSNLKGSVEVLLKNVKDYI</sequence>
<proteinExistence type="evidence at transcript level"/>
<evidence type="ECO:0000256" key="1">
    <source>
        <dbReference type="ARBA" id="ARBA00004474"/>
    </source>
</evidence>
<dbReference type="PANTHER" id="PTHR36766:SF44">
    <property type="entry name" value="NBS-CODING RESISTANCE GENE ANALOG"/>
    <property type="match status" value="1"/>
</dbReference>
<reference evidence="5" key="1">
    <citation type="journal article" date="2005" name="J. Plant Physiol.">
        <title>Analysis of genes developmentally regulated during storage root formation of sweet potato.</title>
        <authorList>
            <person name="Tanaka M."/>
            <person name="Takahata Y."/>
            <person name="Nakatani M."/>
        </authorList>
    </citation>
    <scope>NUCLEOTIDE SEQUENCE</scope>
    <source>
        <tissue evidence="5">Storage root</tissue>
    </source>
</reference>
<dbReference type="Pfam" id="PF00931">
    <property type="entry name" value="NB-ARC"/>
    <property type="match status" value="1"/>
</dbReference>
<dbReference type="AlphaFoldDB" id="Q75UQ0"/>
<dbReference type="EMBL" id="AB125881">
    <property type="protein sequence ID" value="BAD18094.1"/>
    <property type="molecule type" value="mRNA"/>
</dbReference>
<dbReference type="PANTHER" id="PTHR36766">
    <property type="entry name" value="PLANT BROAD-SPECTRUM MILDEW RESISTANCE PROTEIN RPW8"/>
    <property type="match status" value="1"/>
</dbReference>
<feature type="non-terminal residue" evidence="5">
    <location>
        <position position="1"/>
    </location>
</feature>
<comment type="subcellular location">
    <subcellularLocation>
        <location evidence="1">Plastid</location>
    </subcellularLocation>
</comment>
<dbReference type="SUPFAM" id="SSF52540">
    <property type="entry name" value="P-loop containing nucleoside triphosphate hydrolases"/>
    <property type="match status" value="1"/>
</dbReference>
<feature type="region of interest" description="Disordered" evidence="3">
    <location>
        <begin position="1"/>
        <end position="25"/>
    </location>
</feature>
<keyword evidence="2" id="KW-0611">Plant defense</keyword>
<evidence type="ECO:0000256" key="3">
    <source>
        <dbReference type="SAM" id="MobiDB-lite"/>
    </source>
</evidence>
<dbReference type="InterPro" id="IPR027417">
    <property type="entry name" value="P-loop_NTPase"/>
</dbReference>